<feature type="region of interest" description="Disordered" evidence="1">
    <location>
        <begin position="194"/>
        <end position="238"/>
    </location>
</feature>
<feature type="compositionally biased region" description="Polar residues" evidence="1">
    <location>
        <begin position="683"/>
        <end position="692"/>
    </location>
</feature>
<feature type="region of interest" description="Disordered" evidence="1">
    <location>
        <begin position="412"/>
        <end position="436"/>
    </location>
</feature>
<proteinExistence type="predicted"/>
<dbReference type="HOGENOM" id="CLU_447886_0_0_1"/>
<name>A0A0E0M3D0_ORYPU</name>
<organism evidence="2">
    <name type="scientific">Oryza punctata</name>
    <name type="common">Red rice</name>
    <dbReference type="NCBI Taxonomy" id="4537"/>
    <lineage>
        <taxon>Eukaryota</taxon>
        <taxon>Viridiplantae</taxon>
        <taxon>Streptophyta</taxon>
        <taxon>Embryophyta</taxon>
        <taxon>Tracheophyta</taxon>
        <taxon>Spermatophyta</taxon>
        <taxon>Magnoliopsida</taxon>
        <taxon>Liliopsida</taxon>
        <taxon>Poales</taxon>
        <taxon>Poaceae</taxon>
        <taxon>BOP clade</taxon>
        <taxon>Oryzoideae</taxon>
        <taxon>Oryzeae</taxon>
        <taxon>Oryzinae</taxon>
        <taxon>Oryza</taxon>
    </lineage>
</organism>
<feature type="compositionally biased region" description="Basic and acidic residues" evidence="1">
    <location>
        <begin position="205"/>
        <end position="216"/>
    </location>
</feature>
<accession>A0A0E0M3D0</accession>
<protein>
    <submittedName>
        <fullName evidence="2">Uncharacterized protein</fullName>
    </submittedName>
</protein>
<dbReference type="Proteomes" id="UP000026962">
    <property type="component" value="Chromosome 9"/>
</dbReference>
<evidence type="ECO:0000313" key="3">
    <source>
        <dbReference type="Proteomes" id="UP000026962"/>
    </source>
</evidence>
<dbReference type="Gramene" id="OPUNC09G14760.1">
    <property type="protein sequence ID" value="OPUNC09G14760.1"/>
    <property type="gene ID" value="OPUNC09G14760"/>
</dbReference>
<evidence type="ECO:0000313" key="2">
    <source>
        <dbReference type="EnsemblPlants" id="OPUNC09G14760.1"/>
    </source>
</evidence>
<keyword evidence="3" id="KW-1185">Reference proteome</keyword>
<feature type="compositionally biased region" description="Basic and acidic residues" evidence="1">
    <location>
        <begin position="32"/>
        <end position="50"/>
    </location>
</feature>
<dbReference type="OMA" id="HAPLAYD"/>
<feature type="compositionally biased region" description="Low complexity" evidence="1">
    <location>
        <begin position="102"/>
        <end position="114"/>
    </location>
</feature>
<reference evidence="2" key="1">
    <citation type="submission" date="2015-04" db="UniProtKB">
        <authorList>
            <consortium name="EnsemblPlants"/>
        </authorList>
    </citation>
    <scope>IDENTIFICATION</scope>
</reference>
<dbReference type="AlphaFoldDB" id="A0A0E0M3D0"/>
<dbReference type="eggNOG" id="ENOG502S8DR">
    <property type="taxonomic scope" value="Eukaryota"/>
</dbReference>
<feature type="region of interest" description="Disordered" evidence="1">
    <location>
        <begin position="30"/>
        <end position="114"/>
    </location>
</feature>
<feature type="region of interest" description="Disordered" evidence="1">
    <location>
        <begin position="614"/>
        <end position="705"/>
    </location>
</feature>
<feature type="region of interest" description="Disordered" evidence="1">
    <location>
        <begin position="533"/>
        <end position="559"/>
    </location>
</feature>
<dbReference type="PANTHER" id="PTHR36376:SF1">
    <property type="entry name" value="OS09G0514700 PROTEIN"/>
    <property type="match status" value="1"/>
</dbReference>
<evidence type="ECO:0000256" key="1">
    <source>
        <dbReference type="SAM" id="MobiDB-lite"/>
    </source>
</evidence>
<reference evidence="2" key="2">
    <citation type="submission" date="2018-05" db="EMBL/GenBank/DDBJ databases">
        <title>OpunRS2 (Oryza punctata Reference Sequence Version 2).</title>
        <authorList>
            <person name="Zhang J."/>
            <person name="Kudrna D."/>
            <person name="Lee S."/>
            <person name="Talag J."/>
            <person name="Welchert J."/>
            <person name="Wing R.A."/>
        </authorList>
    </citation>
    <scope>NUCLEOTIDE SEQUENCE [LARGE SCALE GENOMIC DNA]</scope>
</reference>
<sequence>MSGGSSTPAVPPKAAEWVALRVTWQVKVRWLPRGDDKAQGGKQKSLEGNHRLCPLPPSLPPRALRVLSHSPPKSAASPKRNPREEEEETRIRLHLRRPPPATAAAPTSPSPASADAVNLMGLEESQKHLLGLNYHELQSLCKQYNLPANKSHSQLASSLALFLEKGRINASPEKKTAASLVALPSLLSNAKEVSTRCQGSHKRGLQSERDDGDRPLLHVKHHKGPQTPMDETLKKNDSGTTPVSINNGKVDCFSHSPPGQVIASNVHSQSADGIGKNLGTQEHPIHLDSTAKVDDEISPETSYLAPNVVETVTDTGSGSSHKISENAKSSFEFFVMSDEGLDLVVDLNSTPSMLLDSLKKEVFIPSSTCRSEPGNFSHFISSLTTKDDSNNSISSSGNIIVDIQNKGDDSIAPCTNSSLGSTGGDNSHSEPYLPDATAVNSMSSASTLPGTSLEISGSQEGVPVVSSSCLTSMTANALNNEVLPQESIVLSRCPERNHAPLADDSTHSTGNKDTVNPVKIGCTQNVVADTDRAGSFSSGGVVRSDSNENSCPTSKEKHETLNVPDGAQLTPNGNTHEVILENEPVPVDEDRCHDRLSLSCQLARQTVAKLPVTDAQSEASSGDHCIAGSFKPTSPTPSPAASGNAFSSKHGAESAQSSDELEELESKTPPSAEPPRNILLSLRSASAKQTKPATLPRRSARLVPK</sequence>
<feature type="compositionally biased region" description="Polar residues" evidence="1">
    <location>
        <begin position="413"/>
        <end position="426"/>
    </location>
</feature>
<dbReference type="PANTHER" id="PTHR36376">
    <property type="entry name" value="OS09G0514700 PROTEIN"/>
    <property type="match status" value="1"/>
</dbReference>
<dbReference type="EnsemblPlants" id="OPUNC09G14760.1">
    <property type="protein sequence ID" value="OPUNC09G14760.1"/>
    <property type="gene ID" value="OPUNC09G14760"/>
</dbReference>
<feature type="compositionally biased region" description="Low complexity" evidence="1">
    <location>
        <begin position="61"/>
        <end position="79"/>
    </location>
</feature>